<reference evidence="1" key="1">
    <citation type="submission" date="2017-05" db="EMBL/GenBank/DDBJ databases">
        <authorList>
            <person name="Song R."/>
            <person name="Chenine A.L."/>
            <person name="Ruprecht R.M."/>
        </authorList>
    </citation>
    <scope>NUCLEOTIDE SEQUENCE [LARGE SCALE GENOMIC DNA]</scope>
    <source>
        <strain evidence="1">CECT 8649</strain>
    </source>
</reference>
<accession>A0A238J6M6</accession>
<sequence length="90" mass="9899">MAQFKATLMHGNREAVGEYSFEGPEDLMSQDPGAVMQVFMQQMDKIAHLGHIDYTLETVETVHDGTVVSAVGTMMLHGTPEGFRCLVQQA</sequence>
<protein>
    <recommendedName>
        <fullName evidence="3">SnoaL-like domain-containing protein</fullName>
    </recommendedName>
</protein>
<evidence type="ECO:0000313" key="2">
    <source>
        <dbReference type="Proteomes" id="UP000225972"/>
    </source>
</evidence>
<dbReference type="EMBL" id="FXXP01000001">
    <property type="protein sequence ID" value="SMX26411.1"/>
    <property type="molecule type" value="Genomic_DNA"/>
</dbReference>
<name>A0A238J6M6_9RHOB</name>
<dbReference type="Proteomes" id="UP000225972">
    <property type="component" value="Unassembled WGS sequence"/>
</dbReference>
<evidence type="ECO:0008006" key="3">
    <source>
        <dbReference type="Google" id="ProtNLM"/>
    </source>
</evidence>
<keyword evidence="2" id="KW-1185">Reference proteome</keyword>
<dbReference type="OrthoDB" id="7866133at2"/>
<gene>
    <name evidence="1" type="ORF">TRP8649_00488</name>
</gene>
<organism evidence="1 2">
    <name type="scientific">Pelagimonas phthalicica</name>
    <dbReference type="NCBI Taxonomy" id="1037362"/>
    <lineage>
        <taxon>Bacteria</taxon>
        <taxon>Pseudomonadati</taxon>
        <taxon>Pseudomonadota</taxon>
        <taxon>Alphaproteobacteria</taxon>
        <taxon>Rhodobacterales</taxon>
        <taxon>Roseobacteraceae</taxon>
        <taxon>Pelagimonas</taxon>
    </lineage>
</organism>
<dbReference type="RefSeq" id="WP_099242225.1">
    <property type="nucleotide sequence ID" value="NZ_FXXP01000001.1"/>
</dbReference>
<proteinExistence type="predicted"/>
<dbReference type="AlphaFoldDB" id="A0A238J6M6"/>
<evidence type="ECO:0000313" key="1">
    <source>
        <dbReference type="EMBL" id="SMX26411.1"/>
    </source>
</evidence>